<protein>
    <submittedName>
        <fullName evidence="2">Glycoside hydrolase family 76 protein</fullName>
    </submittedName>
</protein>
<dbReference type="OrthoDB" id="3055657at2759"/>
<evidence type="ECO:0000313" key="2">
    <source>
        <dbReference type="EMBL" id="KAF7305512.1"/>
    </source>
</evidence>
<accession>A0A8H6SVC2</accession>
<keyword evidence="3" id="KW-1185">Reference proteome</keyword>
<dbReference type="EMBL" id="JACAZE010000010">
    <property type="protein sequence ID" value="KAF7305512.1"/>
    <property type="molecule type" value="Genomic_DNA"/>
</dbReference>
<keyword evidence="2" id="KW-0378">Hydrolase</keyword>
<comment type="caution">
    <text evidence="2">The sequence shown here is derived from an EMBL/GenBank/DDBJ whole genome shotgun (WGS) entry which is preliminary data.</text>
</comment>
<evidence type="ECO:0000256" key="1">
    <source>
        <dbReference type="SAM" id="MobiDB-lite"/>
    </source>
</evidence>
<dbReference type="AlphaFoldDB" id="A0A8H6SVC2"/>
<reference evidence="2" key="1">
    <citation type="submission" date="2020-05" db="EMBL/GenBank/DDBJ databases">
        <title>Mycena genomes resolve the evolution of fungal bioluminescence.</title>
        <authorList>
            <person name="Tsai I.J."/>
        </authorList>
    </citation>
    <scope>NUCLEOTIDE SEQUENCE</scope>
    <source>
        <strain evidence="2">110903Hualien_Pintung</strain>
    </source>
</reference>
<sequence length="358" mass="39828">MALKELPPTSRQEPLSTVRLIGAITAEDRWSLLDAAAWDDSTNSVFSDNAMAVETSWVALDDVDGSDLKSSDPLLLLSTNFRDRVKRVALDEFGVAFGSHFGGALAATGPRDRLIIVLCGRAQAETGHLMIKDFGRWSHRLPKQFIESQIIQANLRRDQVLLVFTTSFSGLWRSSAWTLWCEAEADQNSVSIPNSDCRPNMADWMTGLRRKIGGIQTDPVDGVERLPLRRFTQEYALRLGITPANPRPEYTDYPAPPSPVSREATPSPPLSTSQAAELHDLSKRVCKFHFACTPTTSPVLTGAKKIVYRTAALSDEEQRSLLADLRRWSYDCLRAETIASHLGWSIVKPARPEEWPLP</sequence>
<dbReference type="Proteomes" id="UP000613580">
    <property type="component" value="Unassembled WGS sequence"/>
</dbReference>
<gene>
    <name evidence="2" type="ORF">HMN09_00804100</name>
</gene>
<organism evidence="2 3">
    <name type="scientific">Mycena chlorophos</name>
    <name type="common">Agaric fungus</name>
    <name type="synonym">Agaricus chlorophos</name>
    <dbReference type="NCBI Taxonomy" id="658473"/>
    <lineage>
        <taxon>Eukaryota</taxon>
        <taxon>Fungi</taxon>
        <taxon>Dikarya</taxon>
        <taxon>Basidiomycota</taxon>
        <taxon>Agaricomycotina</taxon>
        <taxon>Agaricomycetes</taxon>
        <taxon>Agaricomycetidae</taxon>
        <taxon>Agaricales</taxon>
        <taxon>Marasmiineae</taxon>
        <taxon>Mycenaceae</taxon>
        <taxon>Mycena</taxon>
    </lineage>
</organism>
<name>A0A8H6SVC2_MYCCL</name>
<feature type="region of interest" description="Disordered" evidence="1">
    <location>
        <begin position="242"/>
        <end position="275"/>
    </location>
</feature>
<proteinExistence type="predicted"/>
<dbReference type="GO" id="GO:0016787">
    <property type="term" value="F:hydrolase activity"/>
    <property type="evidence" value="ECO:0007669"/>
    <property type="project" value="UniProtKB-KW"/>
</dbReference>
<evidence type="ECO:0000313" key="3">
    <source>
        <dbReference type="Proteomes" id="UP000613580"/>
    </source>
</evidence>